<evidence type="ECO:0000259" key="20">
    <source>
        <dbReference type="SMART" id="SM00479"/>
    </source>
</evidence>
<dbReference type="GO" id="GO:0003677">
    <property type="term" value="F:DNA binding"/>
    <property type="evidence" value="ECO:0007669"/>
    <property type="project" value="InterPro"/>
</dbReference>
<evidence type="ECO:0000256" key="8">
    <source>
        <dbReference type="ARBA" id="ARBA00022723"/>
    </source>
</evidence>
<dbReference type="SMART" id="SM00479">
    <property type="entry name" value="EXOIII"/>
    <property type="match status" value="1"/>
</dbReference>
<feature type="domain" description="Exonuclease" evidence="20">
    <location>
        <begin position="3"/>
        <end position="178"/>
    </location>
</feature>
<evidence type="ECO:0000256" key="13">
    <source>
        <dbReference type="ARBA" id="ARBA00023211"/>
    </source>
</evidence>
<evidence type="ECO:0000256" key="10">
    <source>
        <dbReference type="ARBA" id="ARBA00022839"/>
    </source>
</evidence>
<dbReference type="GO" id="GO:0005829">
    <property type="term" value="C:cytosol"/>
    <property type="evidence" value="ECO:0007669"/>
    <property type="project" value="TreeGrafter"/>
</dbReference>
<feature type="binding site" evidence="16">
    <location>
        <position position="161"/>
    </location>
    <ligand>
        <name>substrate</name>
    </ligand>
</feature>
<dbReference type="NCBIfam" id="TIGR01406">
    <property type="entry name" value="dnaQ_proteo"/>
    <property type="match status" value="1"/>
</dbReference>
<evidence type="ECO:0000256" key="2">
    <source>
        <dbReference type="ARBA" id="ARBA00012417"/>
    </source>
</evidence>
<dbReference type="InterPro" id="IPR012337">
    <property type="entry name" value="RNaseH-like_sf"/>
</dbReference>
<dbReference type="Pfam" id="PF00929">
    <property type="entry name" value="RNase_T"/>
    <property type="match status" value="1"/>
</dbReference>
<feature type="active site" description="Proton acceptor" evidence="15">
    <location>
        <position position="156"/>
    </location>
</feature>
<dbReference type="InterPro" id="IPR006054">
    <property type="entry name" value="DnaQ"/>
</dbReference>
<evidence type="ECO:0000256" key="6">
    <source>
        <dbReference type="ARBA" id="ARBA00022705"/>
    </source>
</evidence>
<proteinExistence type="predicted"/>
<name>A0A9E2NT74_9GAMM</name>
<dbReference type="PANTHER" id="PTHR30231">
    <property type="entry name" value="DNA POLYMERASE III SUBUNIT EPSILON"/>
    <property type="match status" value="1"/>
</dbReference>
<reference evidence="21" key="1">
    <citation type="journal article" date="2021" name="PeerJ">
        <title>Extensive microbial diversity within the chicken gut microbiome revealed by metagenomics and culture.</title>
        <authorList>
            <person name="Gilroy R."/>
            <person name="Ravi A."/>
            <person name="Getino M."/>
            <person name="Pursley I."/>
            <person name="Horton D.L."/>
            <person name="Alikhan N.F."/>
            <person name="Baker D."/>
            <person name="Gharbi K."/>
            <person name="Hall N."/>
            <person name="Watson M."/>
            <person name="Adriaenssens E.M."/>
            <person name="Foster-Nyarko E."/>
            <person name="Jarju S."/>
            <person name="Secka A."/>
            <person name="Antonio M."/>
            <person name="Oren A."/>
            <person name="Chaudhuri R.R."/>
            <person name="La Ragione R."/>
            <person name="Hildebrand F."/>
            <person name="Pallen M.J."/>
        </authorList>
    </citation>
    <scope>NUCLEOTIDE SEQUENCE</scope>
    <source>
        <strain evidence="21">687</strain>
    </source>
</reference>
<comment type="subunit">
    <text evidence="18">DNA polymerase III contains a core (composed of alpha, epsilon and theta chains) that associates with a tau subunit. This core dimerizes to form the POLIII' complex. PolIII' associates with the gamma complex (composed of gamma, delta, delta', psi and chi chains) and with the beta chain to form the complete DNA polymerase III complex.</text>
</comment>
<sequence>MLRQVALDTETTGKNDDGTPGEHRIIEVGCVEIIDRRITGRQLRFLINPDRPIDAEAQRVHGISNEMLADKPHFADIAPQLIDFIRGSELLIHNARFDTAFLDKEWTLLRMSERTADLCRIVDTVALARKINPNNQANLDNLCRVYEIDNSRRTQHGALLDAQLLAEVYLAMTGGQASLVFEENSLQQSQVRRWQRPQGVTLPCMGVEPERHVKHVETLIKLAQGHKLRPTEEGSSEFIAGSDWGAEFEMPYLAKGKEEGKKDYAKRLRAQLNEKLNALLSADDLQILAAVNAAEKDAQQAWEDRVNHKV</sequence>
<dbReference type="Gene3D" id="3.30.420.10">
    <property type="entry name" value="Ribonuclease H-like superfamily/Ribonuclease H"/>
    <property type="match status" value="1"/>
</dbReference>
<feature type="binding site" evidence="17">
    <location>
        <position position="8"/>
    </location>
    <ligand>
        <name>a divalent metal cation</name>
        <dbReference type="ChEBI" id="CHEBI:60240"/>
        <label>1</label>
        <note>catalytic</note>
    </ligand>
</feature>
<evidence type="ECO:0000256" key="14">
    <source>
        <dbReference type="ARBA" id="ARBA00049244"/>
    </source>
</evidence>
<dbReference type="GO" id="GO:0045004">
    <property type="term" value="P:DNA replication proofreading"/>
    <property type="evidence" value="ECO:0007669"/>
    <property type="project" value="TreeGrafter"/>
</dbReference>
<keyword evidence="13 17" id="KW-0464">Manganese</keyword>
<dbReference type="GO" id="GO:0008408">
    <property type="term" value="F:3'-5' exonuclease activity"/>
    <property type="evidence" value="ECO:0007669"/>
    <property type="project" value="TreeGrafter"/>
</dbReference>
<feature type="binding site" evidence="16">
    <location>
        <position position="56"/>
    </location>
    <ligand>
        <name>substrate</name>
    </ligand>
</feature>
<evidence type="ECO:0000256" key="16">
    <source>
        <dbReference type="PIRSR" id="PIRSR606309-2"/>
    </source>
</evidence>
<dbReference type="GO" id="GO:0046872">
    <property type="term" value="F:metal ion binding"/>
    <property type="evidence" value="ECO:0007669"/>
    <property type="project" value="UniProtKB-KW"/>
</dbReference>
<dbReference type="PANTHER" id="PTHR30231:SF41">
    <property type="entry name" value="DNA POLYMERASE III SUBUNIT EPSILON"/>
    <property type="match status" value="1"/>
</dbReference>
<evidence type="ECO:0000256" key="18">
    <source>
        <dbReference type="RuleBase" id="RU364087"/>
    </source>
</evidence>
<dbReference type="Proteomes" id="UP000824150">
    <property type="component" value="Unassembled WGS sequence"/>
</dbReference>
<evidence type="ECO:0000256" key="17">
    <source>
        <dbReference type="PIRSR" id="PIRSR606309-3"/>
    </source>
</evidence>
<evidence type="ECO:0000256" key="19">
    <source>
        <dbReference type="SAM" id="MobiDB-lite"/>
    </source>
</evidence>
<evidence type="ECO:0000256" key="12">
    <source>
        <dbReference type="ARBA" id="ARBA00022932"/>
    </source>
</evidence>
<evidence type="ECO:0000256" key="15">
    <source>
        <dbReference type="PIRSR" id="PIRSR606309-1"/>
    </source>
</evidence>
<feature type="binding site" evidence="16">
    <location>
        <position position="10"/>
    </location>
    <ligand>
        <name>substrate</name>
    </ligand>
</feature>
<dbReference type="AlphaFoldDB" id="A0A9E2NT74"/>
<comment type="cofactor">
    <cofactor evidence="1 18">
        <name>Mn(2+)</name>
        <dbReference type="ChEBI" id="CHEBI:29035"/>
    </cofactor>
</comment>
<evidence type="ECO:0000256" key="3">
    <source>
        <dbReference type="ARBA" id="ARBA00020352"/>
    </source>
</evidence>
<dbReference type="FunFam" id="3.30.420.10:FF:000012">
    <property type="entry name" value="DNA polymerase III subunit epsilon"/>
    <property type="match status" value="1"/>
</dbReference>
<keyword evidence="9 18" id="KW-0378">Hydrolase</keyword>
<evidence type="ECO:0000256" key="11">
    <source>
        <dbReference type="ARBA" id="ARBA00022842"/>
    </source>
</evidence>
<comment type="function">
    <text evidence="18">DNA polymerase III is a complex, multichain enzyme responsible for most of the replicative synthesis in bacteria. The epsilon subunit contain the editing function and is a proofreading 3'-5' exonuclease.</text>
</comment>
<gene>
    <name evidence="18 21" type="primary">dnaQ</name>
    <name evidence="21" type="ORF">IAA31_01655</name>
</gene>
<feature type="binding site" evidence="17">
    <location>
        <position position="10"/>
    </location>
    <ligand>
        <name>a divalent metal cation</name>
        <dbReference type="ChEBI" id="CHEBI:60240"/>
        <label>1</label>
        <note>catalytic</note>
    </ligand>
</feature>
<dbReference type="EMBL" id="JAHLFG010000019">
    <property type="protein sequence ID" value="MBU3826189.1"/>
    <property type="molecule type" value="Genomic_DNA"/>
</dbReference>
<evidence type="ECO:0000313" key="22">
    <source>
        <dbReference type="Proteomes" id="UP000824150"/>
    </source>
</evidence>
<dbReference type="NCBIfam" id="NF004316">
    <property type="entry name" value="PRK05711.1"/>
    <property type="match status" value="1"/>
</dbReference>
<evidence type="ECO:0000256" key="7">
    <source>
        <dbReference type="ARBA" id="ARBA00022722"/>
    </source>
</evidence>
<keyword evidence="11 17" id="KW-0460">Magnesium</keyword>
<dbReference type="InterPro" id="IPR006309">
    <property type="entry name" value="DnaQ_proteo"/>
</dbReference>
<feature type="binding site" evidence="16">
    <location>
        <position position="61"/>
    </location>
    <ligand>
        <name>substrate</name>
    </ligand>
</feature>
<dbReference type="GO" id="GO:0003887">
    <property type="term" value="F:DNA-directed DNA polymerase activity"/>
    <property type="evidence" value="ECO:0007669"/>
    <property type="project" value="UniProtKB-KW"/>
</dbReference>
<evidence type="ECO:0000313" key="21">
    <source>
        <dbReference type="EMBL" id="MBU3826189.1"/>
    </source>
</evidence>
<evidence type="ECO:0000256" key="9">
    <source>
        <dbReference type="ARBA" id="ARBA00022801"/>
    </source>
</evidence>
<organism evidence="21 22">
    <name type="scientific">Candidatus Anaerobiospirillum merdipullorum</name>
    <dbReference type="NCBI Taxonomy" id="2838450"/>
    <lineage>
        <taxon>Bacteria</taxon>
        <taxon>Pseudomonadati</taxon>
        <taxon>Pseudomonadota</taxon>
        <taxon>Gammaproteobacteria</taxon>
        <taxon>Aeromonadales</taxon>
        <taxon>Succinivibrionaceae</taxon>
        <taxon>Anaerobiospirillum</taxon>
    </lineage>
</organism>
<dbReference type="NCBIfam" id="TIGR00573">
    <property type="entry name" value="dnaq"/>
    <property type="match status" value="1"/>
</dbReference>
<keyword evidence="6 18" id="KW-0235">DNA replication</keyword>
<keyword evidence="10 18" id="KW-0269">Exonuclease</keyword>
<feature type="binding site" evidence="16">
    <location>
        <position position="8"/>
    </location>
    <ligand>
        <name>substrate</name>
    </ligand>
</feature>
<keyword evidence="7 18" id="KW-0540">Nuclease</keyword>
<dbReference type="SUPFAM" id="SSF53098">
    <property type="entry name" value="Ribonuclease H-like"/>
    <property type="match status" value="1"/>
</dbReference>
<dbReference type="InterPro" id="IPR013520">
    <property type="entry name" value="Ribonucl_H"/>
</dbReference>
<protein>
    <recommendedName>
        <fullName evidence="3 18">DNA polymerase III subunit epsilon</fullName>
        <ecNumber evidence="2 18">2.7.7.7</ecNumber>
    </recommendedName>
</protein>
<dbReference type="InterPro" id="IPR036397">
    <property type="entry name" value="RNaseH_sf"/>
</dbReference>
<accession>A0A9E2NT74</accession>
<evidence type="ECO:0000256" key="1">
    <source>
        <dbReference type="ARBA" id="ARBA00001936"/>
    </source>
</evidence>
<dbReference type="EC" id="2.7.7.7" evidence="2 18"/>
<feature type="compositionally biased region" description="Basic and acidic residues" evidence="19">
    <location>
        <begin position="11"/>
        <end position="20"/>
    </location>
</feature>
<evidence type="ECO:0000256" key="4">
    <source>
        <dbReference type="ARBA" id="ARBA00022679"/>
    </source>
</evidence>
<keyword evidence="4 18" id="KW-0808">Transferase</keyword>
<comment type="cofactor">
    <cofactor evidence="17">
        <name>Mg(2+)</name>
        <dbReference type="ChEBI" id="CHEBI:18420"/>
    </cofactor>
    <cofactor evidence="17">
        <name>Mn(2+)</name>
        <dbReference type="ChEBI" id="CHEBI:29035"/>
    </cofactor>
    <text evidence="17">Binds 2 divalent metal cations. Magnesium or manganese.</text>
</comment>
<keyword evidence="12 18" id="KW-0239">DNA-directed DNA polymerase</keyword>
<evidence type="ECO:0000256" key="5">
    <source>
        <dbReference type="ARBA" id="ARBA00022695"/>
    </source>
</evidence>
<keyword evidence="8 17" id="KW-0479">Metal-binding</keyword>
<comment type="catalytic activity">
    <reaction evidence="14 18">
        <text>DNA(n) + a 2'-deoxyribonucleoside 5'-triphosphate = DNA(n+1) + diphosphate</text>
        <dbReference type="Rhea" id="RHEA:22508"/>
        <dbReference type="Rhea" id="RHEA-COMP:17339"/>
        <dbReference type="Rhea" id="RHEA-COMP:17340"/>
        <dbReference type="ChEBI" id="CHEBI:33019"/>
        <dbReference type="ChEBI" id="CHEBI:61560"/>
        <dbReference type="ChEBI" id="CHEBI:173112"/>
        <dbReference type="EC" id="2.7.7.7"/>
    </reaction>
</comment>
<dbReference type="CDD" id="cd06131">
    <property type="entry name" value="DNA_pol_III_epsilon_Ecoli_like"/>
    <property type="match status" value="1"/>
</dbReference>
<feature type="region of interest" description="Disordered" evidence="19">
    <location>
        <begin position="1"/>
        <end position="20"/>
    </location>
</feature>
<feature type="binding site" evidence="17">
    <location>
        <position position="161"/>
    </location>
    <ligand>
        <name>a divalent metal cation</name>
        <dbReference type="ChEBI" id="CHEBI:60240"/>
        <label>1</label>
        <note>catalytic</note>
    </ligand>
</feature>
<reference evidence="21" key="2">
    <citation type="submission" date="2021-04" db="EMBL/GenBank/DDBJ databases">
        <authorList>
            <person name="Gilroy R."/>
        </authorList>
    </citation>
    <scope>NUCLEOTIDE SEQUENCE</scope>
    <source>
        <strain evidence="21">687</strain>
    </source>
</reference>
<keyword evidence="5 18" id="KW-0548">Nucleotidyltransferase</keyword>
<comment type="caution">
    <text evidence="21">The sequence shown here is derived from an EMBL/GenBank/DDBJ whole genome shotgun (WGS) entry which is preliminary data.</text>
</comment>